<accession>A0ABW0HUW7</accession>
<organism evidence="2 3">
    <name type="scientific">Cohnella soli</name>
    <dbReference type="NCBI Taxonomy" id="425005"/>
    <lineage>
        <taxon>Bacteria</taxon>
        <taxon>Bacillati</taxon>
        <taxon>Bacillota</taxon>
        <taxon>Bacilli</taxon>
        <taxon>Bacillales</taxon>
        <taxon>Paenibacillaceae</taxon>
        <taxon>Cohnella</taxon>
    </lineage>
</organism>
<evidence type="ECO:0000313" key="3">
    <source>
        <dbReference type="Proteomes" id="UP001596113"/>
    </source>
</evidence>
<evidence type="ECO:0000313" key="2">
    <source>
        <dbReference type="EMBL" id="MFC5404163.1"/>
    </source>
</evidence>
<dbReference type="EMBL" id="JBHSMI010000025">
    <property type="protein sequence ID" value="MFC5404163.1"/>
    <property type="molecule type" value="Genomic_DNA"/>
</dbReference>
<keyword evidence="2" id="KW-0560">Oxidoreductase</keyword>
<proteinExistence type="predicted"/>
<dbReference type="SUPFAM" id="SSF51735">
    <property type="entry name" value="NAD(P)-binding Rossmann-fold domains"/>
    <property type="match status" value="1"/>
</dbReference>
<reference evidence="3" key="1">
    <citation type="journal article" date="2019" name="Int. J. Syst. Evol. Microbiol.">
        <title>The Global Catalogue of Microorganisms (GCM) 10K type strain sequencing project: providing services to taxonomists for standard genome sequencing and annotation.</title>
        <authorList>
            <consortium name="The Broad Institute Genomics Platform"/>
            <consortium name="The Broad Institute Genome Sequencing Center for Infectious Disease"/>
            <person name="Wu L."/>
            <person name="Ma J."/>
        </authorList>
    </citation>
    <scope>NUCLEOTIDE SEQUENCE [LARGE SCALE GENOMIC DNA]</scope>
    <source>
        <strain evidence="3">CGMCC 1.18575</strain>
    </source>
</reference>
<dbReference type="InterPro" id="IPR051604">
    <property type="entry name" value="Ergot_Alk_Oxidoreductase"/>
</dbReference>
<feature type="domain" description="NmrA-like" evidence="1">
    <location>
        <begin position="2"/>
        <end position="257"/>
    </location>
</feature>
<dbReference type="Gene3D" id="3.40.50.720">
    <property type="entry name" value="NAD(P)-binding Rossmann-like Domain"/>
    <property type="match status" value="1"/>
</dbReference>
<dbReference type="RefSeq" id="WP_378134174.1">
    <property type="nucleotide sequence ID" value="NZ_JBHSMI010000025.1"/>
</dbReference>
<sequence>MIGIIGATGTIGDALLKRLVDLDVPARALSREPEKLRARLGEKDRTMIEVAYADAGEPESLRHALNGVNQLFMAMSNSPDQIVLETSIIQAAVECGVEHIVKISSPEFERKSPVAVAGWHQEIERNLSESGLICTVLRPYAFMQNLLRLAPLIAEQNIFFGSMGDSPCNFIDCRDIADVAAEVLTNRKASGQIYTLTGSETFSYPHIAGMLTVLLERPIRYINLPSQELYRNLIEQGQLPPWIANHVIEIQAMAIVIPERPTDTIRQLLHREPRTLAAFLQEHQETFSLSRA</sequence>
<dbReference type="Gene3D" id="3.90.25.10">
    <property type="entry name" value="UDP-galactose 4-epimerase, domain 1"/>
    <property type="match status" value="1"/>
</dbReference>
<dbReference type="GO" id="GO:0003955">
    <property type="term" value="F:NAD(P)H dehydrogenase (quinone) activity"/>
    <property type="evidence" value="ECO:0007669"/>
    <property type="project" value="UniProtKB-EC"/>
</dbReference>
<dbReference type="EC" id="1.6.5.2" evidence="2"/>
<comment type="caution">
    <text evidence="2">The sequence shown here is derived from an EMBL/GenBank/DDBJ whole genome shotgun (WGS) entry which is preliminary data.</text>
</comment>
<name>A0ABW0HUW7_9BACL</name>
<dbReference type="PANTHER" id="PTHR43162">
    <property type="match status" value="1"/>
</dbReference>
<dbReference type="PANTHER" id="PTHR43162:SF1">
    <property type="entry name" value="PRESTALK A DIFFERENTIATION PROTEIN A"/>
    <property type="match status" value="1"/>
</dbReference>
<dbReference type="InterPro" id="IPR008030">
    <property type="entry name" value="NmrA-like"/>
</dbReference>
<dbReference type="CDD" id="cd05269">
    <property type="entry name" value="TMR_SDR_a"/>
    <property type="match status" value="1"/>
</dbReference>
<keyword evidence="3" id="KW-1185">Reference proteome</keyword>
<evidence type="ECO:0000259" key="1">
    <source>
        <dbReference type="Pfam" id="PF05368"/>
    </source>
</evidence>
<dbReference type="Pfam" id="PF05368">
    <property type="entry name" value="NmrA"/>
    <property type="match status" value="1"/>
</dbReference>
<dbReference type="Proteomes" id="UP001596113">
    <property type="component" value="Unassembled WGS sequence"/>
</dbReference>
<dbReference type="InterPro" id="IPR036291">
    <property type="entry name" value="NAD(P)-bd_dom_sf"/>
</dbReference>
<gene>
    <name evidence="2" type="ORF">ACFPOF_15575</name>
</gene>
<protein>
    <submittedName>
        <fullName evidence="2">SDR family oxidoreductase</fullName>
        <ecNumber evidence="2">1.6.5.2</ecNumber>
    </submittedName>
</protein>